<name>A0A6I4T3L9_9SPHN</name>
<evidence type="ECO:0000313" key="1">
    <source>
        <dbReference type="EMBL" id="MXO65497.1"/>
    </source>
</evidence>
<proteinExistence type="predicted"/>
<reference evidence="1 2" key="1">
    <citation type="submission" date="2019-12" db="EMBL/GenBank/DDBJ databases">
        <title>Genomic-based taxomic classification of the family Erythrobacteraceae.</title>
        <authorList>
            <person name="Xu L."/>
        </authorList>
    </citation>
    <scope>NUCLEOTIDE SEQUENCE [LARGE SCALE GENOMIC DNA]</scope>
    <source>
        <strain evidence="1 2">LMG 29518</strain>
    </source>
</reference>
<dbReference type="EMBL" id="WTYT01000002">
    <property type="protein sequence ID" value="MXO65497.1"/>
    <property type="molecule type" value="Genomic_DNA"/>
</dbReference>
<sequence length="108" mass="11706">MSAGSKRRANPLRGEASLMIDGTAYTLRPSFDALVAAELELGPLFAVVERAGEGRLSLNDMMVLFWYCLREKDGLTPEKLGEAILQQGLANCLPALRIVLAQICQGGR</sequence>
<dbReference type="OrthoDB" id="7506512at2"/>
<comment type="caution">
    <text evidence="1">The sequence shown here is derived from an EMBL/GenBank/DDBJ whole genome shotgun (WGS) entry which is preliminary data.</text>
</comment>
<dbReference type="AlphaFoldDB" id="A0A6I4T3L9"/>
<dbReference type="RefSeq" id="WP_160735886.1">
    <property type="nucleotide sequence ID" value="NZ_WTYT01000002.1"/>
</dbReference>
<accession>A0A6I4T3L9</accession>
<protein>
    <submittedName>
        <fullName evidence="1">Gene transfer agent family protein</fullName>
    </submittedName>
</protein>
<dbReference type="InterPro" id="IPR021791">
    <property type="entry name" value="Phage_TAC_11"/>
</dbReference>
<gene>
    <name evidence="1" type="ORF">GRI91_07000</name>
</gene>
<evidence type="ECO:0000313" key="2">
    <source>
        <dbReference type="Proteomes" id="UP000438476"/>
    </source>
</evidence>
<dbReference type="Proteomes" id="UP000438476">
    <property type="component" value="Unassembled WGS sequence"/>
</dbReference>
<keyword evidence="2" id="KW-1185">Reference proteome</keyword>
<dbReference type="Pfam" id="PF11836">
    <property type="entry name" value="Phage_TAC_11"/>
    <property type="match status" value="1"/>
</dbReference>
<organism evidence="1 2">
    <name type="scientific">Altericroceibacterium endophyticum</name>
    <dbReference type="NCBI Taxonomy" id="1808508"/>
    <lineage>
        <taxon>Bacteria</taxon>
        <taxon>Pseudomonadati</taxon>
        <taxon>Pseudomonadota</taxon>
        <taxon>Alphaproteobacteria</taxon>
        <taxon>Sphingomonadales</taxon>
        <taxon>Erythrobacteraceae</taxon>
        <taxon>Altericroceibacterium</taxon>
    </lineage>
</organism>